<evidence type="ECO:0000256" key="4">
    <source>
        <dbReference type="ARBA" id="ARBA00022989"/>
    </source>
</evidence>
<keyword evidence="3 6" id="KW-0812">Transmembrane</keyword>
<evidence type="ECO:0000313" key="9">
    <source>
        <dbReference type="EMBL" id="MCK6256110.1"/>
    </source>
</evidence>
<evidence type="ECO:0000259" key="7">
    <source>
        <dbReference type="PROSITE" id="PS50885"/>
    </source>
</evidence>
<dbReference type="Pfam" id="PF02743">
    <property type="entry name" value="dCache_1"/>
    <property type="match status" value="1"/>
</dbReference>
<dbReference type="AlphaFoldDB" id="A0A9X1XBS4"/>
<keyword evidence="4 6" id="KW-1133">Transmembrane helix</keyword>
<feature type="transmembrane region" description="Helical" evidence="6">
    <location>
        <begin position="295"/>
        <end position="315"/>
    </location>
</feature>
<dbReference type="InterPro" id="IPR003660">
    <property type="entry name" value="HAMP_dom"/>
</dbReference>
<evidence type="ECO:0000256" key="5">
    <source>
        <dbReference type="ARBA" id="ARBA00023136"/>
    </source>
</evidence>
<dbReference type="InterPro" id="IPR043128">
    <property type="entry name" value="Rev_trsase/Diguanyl_cyclase"/>
</dbReference>
<keyword evidence="9" id="KW-0808">Transferase</keyword>
<evidence type="ECO:0000256" key="3">
    <source>
        <dbReference type="ARBA" id="ARBA00022692"/>
    </source>
</evidence>
<dbReference type="RefSeq" id="WP_248251825.1">
    <property type="nucleotide sequence ID" value="NZ_JAIWJX010000002.1"/>
</dbReference>
<dbReference type="InterPro" id="IPR000160">
    <property type="entry name" value="GGDEF_dom"/>
</dbReference>
<proteinExistence type="predicted"/>
<dbReference type="CDD" id="cd12914">
    <property type="entry name" value="PDC1_DGC_like"/>
    <property type="match status" value="1"/>
</dbReference>
<evidence type="ECO:0000256" key="1">
    <source>
        <dbReference type="ARBA" id="ARBA00004651"/>
    </source>
</evidence>
<comment type="caution">
    <text evidence="9">The sequence shown here is derived from an EMBL/GenBank/DDBJ whole genome shotgun (WGS) entry which is preliminary data.</text>
</comment>
<dbReference type="PROSITE" id="PS50885">
    <property type="entry name" value="HAMP"/>
    <property type="match status" value="1"/>
</dbReference>
<dbReference type="Gene3D" id="6.10.340.10">
    <property type="match status" value="1"/>
</dbReference>
<evidence type="ECO:0000256" key="2">
    <source>
        <dbReference type="ARBA" id="ARBA00022475"/>
    </source>
</evidence>
<dbReference type="GO" id="GO:0005886">
    <property type="term" value="C:plasma membrane"/>
    <property type="evidence" value="ECO:0007669"/>
    <property type="project" value="UniProtKB-SubCell"/>
</dbReference>
<dbReference type="Proteomes" id="UP001139011">
    <property type="component" value="Unassembled WGS sequence"/>
</dbReference>
<dbReference type="Gene3D" id="3.30.70.270">
    <property type="match status" value="1"/>
</dbReference>
<sequence length="550" mass="61083">MSIKLRTLVALTIAILIFILSGILSITISKRSGADIKKEIGVTLSQNAYQMADKLDYFMWSRYGEIKVLSELDQLKEQKHPESIEKMLNRLHDSIPSFSWVGLTDKKGNVIASTQGILKGKNIEERPVFQRAKKAPFIGDVHDAVLLAKLLPNPSGEPVQFVDISTPVYGKNGDFKGVLAAHLSWEWSKEIRDTVLQPMKSERGSTEIFIVSAKQDTILLGAKHMLGKPLHLKSVKQAQQKKNHWNLERWPDGKTYLTGYALGQGHLDYQGLGWAIIVRQPEDAAFIPAKNLQSFILFLGGICSVLFAIAGWLLAGKIADPLQQITNAAYELRKGNKVEIPQVRGIKDIEVLSSSLRNLVASLSETESELGRLEDLAHNDALTGLPNRLSLYLQVEQAIRSARVVADGYFTLLFMDLDGFKHVNDTYGHHIGDELLKEVGKRLKQNLRKGEYVARLGGDEFVLLIESSSGDPIEEGKRIGCRIINVLNERFMFNGNSLTIGCSIGGAVWPMNGEDIEDVMKLADQALYLSKKSGKNQVNFIDLPSIQAVQ</sequence>
<dbReference type="GO" id="GO:0052621">
    <property type="term" value="F:diguanylate cyclase activity"/>
    <property type="evidence" value="ECO:0007669"/>
    <property type="project" value="UniProtKB-EC"/>
</dbReference>
<dbReference type="InterPro" id="IPR029787">
    <property type="entry name" value="Nucleotide_cyclase"/>
</dbReference>
<dbReference type="Pfam" id="PF00990">
    <property type="entry name" value="GGDEF"/>
    <property type="match status" value="1"/>
</dbReference>
<dbReference type="InterPro" id="IPR033479">
    <property type="entry name" value="dCache_1"/>
</dbReference>
<dbReference type="PANTHER" id="PTHR46663">
    <property type="entry name" value="DIGUANYLATE CYCLASE DGCT-RELATED"/>
    <property type="match status" value="1"/>
</dbReference>
<name>A0A9X1XBS4_9BACL</name>
<keyword evidence="9" id="KW-0548">Nucleotidyltransferase</keyword>
<reference evidence="9" key="1">
    <citation type="submission" date="2021-09" db="EMBL/GenBank/DDBJ databases">
        <title>Genome analysis of Fictibacillus sp. KIGAM418 isolated from marine sediment.</title>
        <authorList>
            <person name="Seo M.-J."/>
            <person name="Cho E.-S."/>
            <person name="Hwang C.Y."/>
        </authorList>
    </citation>
    <scope>NUCLEOTIDE SEQUENCE</scope>
    <source>
        <strain evidence="9">KIGAM418</strain>
    </source>
</reference>
<dbReference type="PROSITE" id="PS50887">
    <property type="entry name" value="GGDEF"/>
    <property type="match status" value="1"/>
</dbReference>
<evidence type="ECO:0000313" key="10">
    <source>
        <dbReference type="Proteomes" id="UP001139011"/>
    </source>
</evidence>
<gene>
    <name evidence="9" type="ORF">LCY76_05775</name>
</gene>
<dbReference type="SUPFAM" id="SSF55073">
    <property type="entry name" value="Nucleotide cyclase"/>
    <property type="match status" value="1"/>
</dbReference>
<organism evidence="9 10">
    <name type="scientific">Fictibacillus marinisediminis</name>
    <dbReference type="NCBI Taxonomy" id="2878389"/>
    <lineage>
        <taxon>Bacteria</taxon>
        <taxon>Bacillati</taxon>
        <taxon>Bacillota</taxon>
        <taxon>Bacilli</taxon>
        <taxon>Bacillales</taxon>
        <taxon>Fictibacillaceae</taxon>
        <taxon>Fictibacillus</taxon>
    </lineage>
</organism>
<dbReference type="CDD" id="cd01949">
    <property type="entry name" value="GGDEF"/>
    <property type="match status" value="1"/>
</dbReference>
<accession>A0A9X1XBS4</accession>
<dbReference type="InterPro" id="IPR052163">
    <property type="entry name" value="DGC-Regulatory_Protein"/>
</dbReference>
<dbReference type="SMART" id="SM00267">
    <property type="entry name" value="GGDEF"/>
    <property type="match status" value="1"/>
</dbReference>
<feature type="domain" description="HAMP" evidence="7">
    <location>
        <begin position="316"/>
        <end position="368"/>
    </location>
</feature>
<dbReference type="GO" id="GO:0007165">
    <property type="term" value="P:signal transduction"/>
    <property type="evidence" value="ECO:0007669"/>
    <property type="project" value="InterPro"/>
</dbReference>
<dbReference type="EC" id="2.7.7.65" evidence="9"/>
<keyword evidence="2" id="KW-1003">Cell membrane</keyword>
<dbReference type="NCBIfam" id="TIGR00254">
    <property type="entry name" value="GGDEF"/>
    <property type="match status" value="1"/>
</dbReference>
<feature type="domain" description="GGDEF" evidence="8">
    <location>
        <begin position="408"/>
        <end position="543"/>
    </location>
</feature>
<dbReference type="Gene3D" id="3.30.450.20">
    <property type="entry name" value="PAS domain"/>
    <property type="match status" value="1"/>
</dbReference>
<protein>
    <submittedName>
        <fullName evidence="9">Diguanylate cyclase</fullName>
        <ecNumber evidence="9">2.7.7.65</ecNumber>
    </submittedName>
</protein>
<dbReference type="EMBL" id="JAIWJX010000002">
    <property type="protein sequence ID" value="MCK6256110.1"/>
    <property type="molecule type" value="Genomic_DNA"/>
</dbReference>
<keyword evidence="10" id="KW-1185">Reference proteome</keyword>
<comment type="subcellular location">
    <subcellularLocation>
        <location evidence="1">Cell membrane</location>
        <topology evidence="1">Multi-pass membrane protein</topology>
    </subcellularLocation>
</comment>
<keyword evidence="5 6" id="KW-0472">Membrane</keyword>
<dbReference type="PANTHER" id="PTHR46663:SF2">
    <property type="entry name" value="GGDEF DOMAIN-CONTAINING PROTEIN"/>
    <property type="match status" value="1"/>
</dbReference>
<evidence type="ECO:0000256" key="6">
    <source>
        <dbReference type="SAM" id="Phobius"/>
    </source>
</evidence>
<evidence type="ECO:0000259" key="8">
    <source>
        <dbReference type="PROSITE" id="PS50887"/>
    </source>
</evidence>